<gene>
    <name evidence="2" type="ORF">SCHCODRAFT_106866</name>
</gene>
<feature type="region of interest" description="Disordered" evidence="1">
    <location>
        <begin position="687"/>
        <end position="709"/>
    </location>
</feature>
<reference evidence="2 3" key="1">
    <citation type="journal article" date="2010" name="Nat. Biotechnol.">
        <title>Genome sequence of the model mushroom Schizophyllum commune.</title>
        <authorList>
            <person name="Ohm R.A."/>
            <person name="de Jong J.F."/>
            <person name="Lugones L.G."/>
            <person name="Aerts A."/>
            <person name="Kothe E."/>
            <person name="Stajich J.E."/>
            <person name="de Vries R.P."/>
            <person name="Record E."/>
            <person name="Levasseur A."/>
            <person name="Baker S.E."/>
            <person name="Bartholomew K.A."/>
            <person name="Coutinho P.M."/>
            <person name="Erdmann S."/>
            <person name="Fowler T.J."/>
            <person name="Gathman A.C."/>
            <person name="Lombard V."/>
            <person name="Henrissat B."/>
            <person name="Knabe N."/>
            <person name="Kuees U."/>
            <person name="Lilly W.W."/>
            <person name="Lindquist E."/>
            <person name="Lucas S."/>
            <person name="Magnuson J.K."/>
            <person name="Piumi F."/>
            <person name="Raudaskoski M."/>
            <person name="Salamov A."/>
            <person name="Schmutz J."/>
            <person name="Schwarze F.W.M.R."/>
            <person name="vanKuyk P.A."/>
            <person name="Horton J.S."/>
            <person name="Grigoriev I.V."/>
            <person name="Woesten H.A.B."/>
        </authorList>
    </citation>
    <scope>NUCLEOTIDE SEQUENCE [LARGE SCALE GENOMIC DNA]</scope>
    <source>
        <strain evidence="3">H4-8 / FGSC 9210</strain>
    </source>
</reference>
<dbReference type="OMA" id="EICMEAK"/>
<organism evidence="3">
    <name type="scientific">Schizophyllum commune (strain H4-8 / FGSC 9210)</name>
    <name type="common">Split gill fungus</name>
    <dbReference type="NCBI Taxonomy" id="578458"/>
    <lineage>
        <taxon>Eukaryota</taxon>
        <taxon>Fungi</taxon>
        <taxon>Dikarya</taxon>
        <taxon>Basidiomycota</taxon>
        <taxon>Agaricomycotina</taxon>
        <taxon>Agaricomycetes</taxon>
        <taxon>Agaricomycetidae</taxon>
        <taxon>Agaricales</taxon>
        <taxon>Schizophyllaceae</taxon>
        <taxon>Schizophyllum</taxon>
    </lineage>
</organism>
<feature type="non-terminal residue" evidence="2">
    <location>
        <position position="812"/>
    </location>
</feature>
<dbReference type="AlphaFoldDB" id="D8PZV8"/>
<feature type="compositionally biased region" description="Basic residues" evidence="1">
    <location>
        <begin position="800"/>
        <end position="812"/>
    </location>
</feature>
<sequence length="812" mass="91986">MNSLSDELVQLIFYGLEDPAAFSATSRRCLALSRDPYVRANYFIARHGPQEALFHALGRGKLLTERVLDVLFGMAHVSRYICQVAIHHYFYTQTHFIKTEWVRGLSLPVFVHFMKLATDKYGDIPRGKGEDDGSLFSAFIFDSKIPGISRQVSWEAIREIVEIYHFIPFSTKDPLMASFPLALSIEPRLLPYAEANGFRMNPKYRDFVFRRMFEKNGDPGFEGVDRICSNVQELCRLDERMFVSRTVAAEVCMECHANDNAYQALKRLGKQGHLRFEISTLVADLIKSFARTRSVTYPSTLFVLKRLFTDFPSEDPKVLHVMHLTCFLAIDPDAPNHTGVSDRLRELGLKALTRTDLLRVFASPFMDRFKCGVDYAEHAVDMGRGKKGMNAAEKEEFLDDVARNVLTMGCNGNLLKKLSETYEHVGNTLVVTAHTLKMNMDNLPPPDNADACARFKARLCPDLWLPDRPPLVTGKGLNIIEDEHSAMYVDTDNDVNGLGHITQSTLSSAIRCDELSPANRTRRRSLLIYGDVMGSMPTNGRQLSVSEWVRITFGPKSSMAAILLTHALINSHTHDINCLMPSDSMYMTMAKKPQPERVPITLEHFQMMARMGRAPHWYMFSEIEKGAEFYYTADDYLTPETKSTGTSGNTRGSSRRQSLPTPRSSVRVLKRPRRSAAKAVVSYVVPDSDEDDKEVVEGGETKPAAPKATETALQKWVTHLSDMLRAEERKHKAARKAWEVHHDPSVPAPTKNAFHKTLTTHMRSLRKLLREQSSSTAAEVENVYSDLDDDDEEYQYRPTVRYKRRKTTNNAS</sequence>
<dbReference type="GeneID" id="9586391"/>
<dbReference type="HOGENOM" id="CLU_021749_0_0_1"/>
<dbReference type="STRING" id="578458.D8PZV8"/>
<evidence type="ECO:0000256" key="1">
    <source>
        <dbReference type="SAM" id="MobiDB-lite"/>
    </source>
</evidence>
<feature type="region of interest" description="Disordered" evidence="1">
    <location>
        <begin position="640"/>
        <end position="673"/>
    </location>
</feature>
<name>D8PZV8_SCHCM</name>
<dbReference type="Proteomes" id="UP000007431">
    <property type="component" value="Unassembled WGS sequence"/>
</dbReference>
<keyword evidence="3" id="KW-1185">Reference proteome</keyword>
<dbReference type="EMBL" id="GL377304">
    <property type="protein sequence ID" value="EFI98926.1"/>
    <property type="molecule type" value="Genomic_DNA"/>
</dbReference>
<dbReference type="eggNOG" id="ENOG502SESP">
    <property type="taxonomic scope" value="Eukaryota"/>
</dbReference>
<evidence type="ECO:0000313" key="3">
    <source>
        <dbReference type="Proteomes" id="UP000007431"/>
    </source>
</evidence>
<dbReference type="VEuPathDB" id="FungiDB:SCHCODRAFT_02615125"/>
<protein>
    <submittedName>
        <fullName evidence="2">Uncharacterized protein</fullName>
    </submittedName>
</protein>
<accession>D8PZV8</accession>
<feature type="compositionally biased region" description="Low complexity" evidence="1">
    <location>
        <begin position="643"/>
        <end position="658"/>
    </location>
</feature>
<evidence type="ECO:0000313" key="2">
    <source>
        <dbReference type="EMBL" id="EFI98926.1"/>
    </source>
</evidence>
<proteinExistence type="predicted"/>
<dbReference type="RefSeq" id="XP_003033829.1">
    <property type="nucleotide sequence ID" value="XM_003033783.1"/>
</dbReference>
<dbReference type="InParanoid" id="D8PZV8"/>
<dbReference type="OrthoDB" id="270318at2759"/>
<feature type="region of interest" description="Disordered" evidence="1">
    <location>
        <begin position="772"/>
        <end position="812"/>
    </location>
</feature>
<dbReference type="KEGG" id="scm:SCHCO_02615125"/>